<name>A0AAD7CR88_MYCRO</name>
<dbReference type="EMBL" id="JARKIE010000274">
    <property type="protein sequence ID" value="KAJ7658936.1"/>
    <property type="molecule type" value="Genomic_DNA"/>
</dbReference>
<accession>A0AAD7CR88</accession>
<feature type="region of interest" description="Disordered" evidence="1">
    <location>
        <begin position="258"/>
        <end position="277"/>
    </location>
</feature>
<proteinExistence type="predicted"/>
<keyword evidence="3" id="KW-1185">Reference proteome</keyword>
<sequence>MMSTNRWSRSPSPVLNPETPPLWTRCNLVMHQCQKQPSWPGSAEVFDQVKIQEIQMCSRVPAPVQFYLERGTDPFPLPLEPRCELLRQQPPKLDRGLVENESGSGEPGRVKRSHATSEGVAALLTRALFLSPPDSMSDRRVHMPPKLSCGAGYDECRSRCPTIEGSAGTSGLSSVFKATEASRIGVEPLMRGVFPKPPKLDCCHVGNQICRSGGPEQSEMATVTCTNGNPQVLELPRGKGAADEEDGVYAFSALTNGRQSGRSADEGASSGPLRVEDKDGISLFSAERTEKHHDSFRDPRQPLPLFRVERVTNAESLEFVHGGSNLIDEHNPGDKYLALHSAGV</sequence>
<dbReference type="AlphaFoldDB" id="A0AAD7CR88"/>
<reference evidence="2" key="1">
    <citation type="submission" date="2023-03" db="EMBL/GenBank/DDBJ databases">
        <title>Massive genome expansion in bonnet fungi (Mycena s.s.) driven by repeated elements and novel gene families across ecological guilds.</title>
        <authorList>
            <consortium name="Lawrence Berkeley National Laboratory"/>
            <person name="Harder C.B."/>
            <person name="Miyauchi S."/>
            <person name="Viragh M."/>
            <person name="Kuo A."/>
            <person name="Thoen E."/>
            <person name="Andreopoulos B."/>
            <person name="Lu D."/>
            <person name="Skrede I."/>
            <person name="Drula E."/>
            <person name="Henrissat B."/>
            <person name="Morin E."/>
            <person name="Kohler A."/>
            <person name="Barry K."/>
            <person name="LaButti K."/>
            <person name="Morin E."/>
            <person name="Salamov A."/>
            <person name="Lipzen A."/>
            <person name="Mereny Z."/>
            <person name="Hegedus B."/>
            <person name="Baldrian P."/>
            <person name="Stursova M."/>
            <person name="Weitz H."/>
            <person name="Taylor A."/>
            <person name="Grigoriev I.V."/>
            <person name="Nagy L.G."/>
            <person name="Martin F."/>
            <person name="Kauserud H."/>
        </authorList>
    </citation>
    <scope>NUCLEOTIDE SEQUENCE</scope>
    <source>
        <strain evidence="2">CBHHK067</strain>
    </source>
</reference>
<evidence type="ECO:0000313" key="3">
    <source>
        <dbReference type="Proteomes" id="UP001221757"/>
    </source>
</evidence>
<comment type="caution">
    <text evidence="2">The sequence shown here is derived from an EMBL/GenBank/DDBJ whole genome shotgun (WGS) entry which is preliminary data.</text>
</comment>
<evidence type="ECO:0000256" key="1">
    <source>
        <dbReference type="SAM" id="MobiDB-lite"/>
    </source>
</evidence>
<evidence type="ECO:0000313" key="2">
    <source>
        <dbReference type="EMBL" id="KAJ7658936.1"/>
    </source>
</evidence>
<protein>
    <submittedName>
        <fullName evidence="2">Uncharacterized protein</fullName>
    </submittedName>
</protein>
<feature type="region of interest" description="Disordered" evidence="1">
    <location>
        <begin position="88"/>
        <end position="114"/>
    </location>
</feature>
<dbReference type="Proteomes" id="UP001221757">
    <property type="component" value="Unassembled WGS sequence"/>
</dbReference>
<gene>
    <name evidence="2" type="ORF">B0H17DRAFT_1145427</name>
</gene>
<organism evidence="2 3">
    <name type="scientific">Mycena rosella</name>
    <name type="common">Pink bonnet</name>
    <name type="synonym">Agaricus rosellus</name>
    <dbReference type="NCBI Taxonomy" id="1033263"/>
    <lineage>
        <taxon>Eukaryota</taxon>
        <taxon>Fungi</taxon>
        <taxon>Dikarya</taxon>
        <taxon>Basidiomycota</taxon>
        <taxon>Agaricomycotina</taxon>
        <taxon>Agaricomycetes</taxon>
        <taxon>Agaricomycetidae</taxon>
        <taxon>Agaricales</taxon>
        <taxon>Marasmiineae</taxon>
        <taxon>Mycenaceae</taxon>
        <taxon>Mycena</taxon>
    </lineage>
</organism>